<gene>
    <name evidence="2" type="ORF">OVA965_LOCUS45593</name>
    <name evidence="3" type="ORF">TMI583_LOCUS49237</name>
</gene>
<accession>A0A8S2Y9H7</accession>
<feature type="non-terminal residue" evidence="3">
    <location>
        <position position="1"/>
    </location>
</feature>
<evidence type="ECO:0000313" key="4">
    <source>
        <dbReference type="Proteomes" id="UP000682733"/>
    </source>
</evidence>
<reference evidence="3" key="1">
    <citation type="submission" date="2021-02" db="EMBL/GenBank/DDBJ databases">
        <authorList>
            <person name="Nowell W R."/>
        </authorList>
    </citation>
    <scope>NUCLEOTIDE SEQUENCE</scope>
</reference>
<feature type="transmembrane region" description="Helical" evidence="1">
    <location>
        <begin position="100"/>
        <end position="118"/>
    </location>
</feature>
<organism evidence="3 4">
    <name type="scientific">Didymodactylos carnosus</name>
    <dbReference type="NCBI Taxonomy" id="1234261"/>
    <lineage>
        <taxon>Eukaryota</taxon>
        <taxon>Metazoa</taxon>
        <taxon>Spiralia</taxon>
        <taxon>Gnathifera</taxon>
        <taxon>Rotifera</taxon>
        <taxon>Eurotatoria</taxon>
        <taxon>Bdelloidea</taxon>
        <taxon>Philodinida</taxon>
        <taxon>Philodinidae</taxon>
        <taxon>Didymodactylos</taxon>
    </lineage>
</organism>
<feature type="non-terminal residue" evidence="3">
    <location>
        <position position="136"/>
    </location>
</feature>
<protein>
    <submittedName>
        <fullName evidence="3">Uncharacterized protein</fullName>
    </submittedName>
</protein>
<dbReference type="Proteomes" id="UP000682733">
    <property type="component" value="Unassembled WGS sequence"/>
</dbReference>
<sequence>NIQKEKFLIIWTVIDNEIKQTQLADFWKNVSPSLLHEHRLKCSMMSAHASMKQSVSQLDILTSTNQSQENSDMQRTLNDALTVQKTLLIQTSKDLKQIRGLLIVIFVLLLFLLVWDVYKSTFASSSFITPSVSTSI</sequence>
<keyword evidence="1" id="KW-0472">Membrane</keyword>
<keyword evidence="1" id="KW-1133">Transmembrane helix</keyword>
<keyword evidence="1" id="KW-0812">Transmembrane</keyword>
<evidence type="ECO:0000256" key="1">
    <source>
        <dbReference type="SAM" id="Phobius"/>
    </source>
</evidence>
<comment type="caution">
    <text evidence="3">The sequence shown here is derived from an EMBL/GenBank/DDBJ whole genome shotgun (WGS) entry which is preliminary data.</text>
</comment>
<dbReference type="InterPro" id="IPR008962">
    <property type="entry name" value="PapD-like_sf"/>
</dbReference>
<dbReference type="Proteomes" id="UP000677228">
    <property type="component" value="Unassembled WGS sequence"/>
</dbReference>
<dbReference type="SUPFAM" id="SSF49354">
    <property type="entry name" value="PapD-like"/>
    <property type="match status" value="1"/>
</dbReference>
<dbReference type="EMBL" id="CAJNOK010073284">
    <property type="protein sequence ID" value="CAF1668237.1"/>
    <property type="molecule type" value="Genomic_DNA"/>
</dbReference>
<dbReference type="InterPro" id="IPR013783">
    <property type="entry name" value="Ig-like_fold"/>
</dbReference>
<dbReference type="AlphaFoldDB" id="A0A8S2Y9H7"/>
<name>A0A8S2Y9H7_9BILA</name>
<dbReference type="Gene3D" id="2.60.40.10">
    <property type="entry name" value="Immunoglobulins"/>
    <property type="match status" value="1"/>
</dbReference>
<dbReference type="EMBL" id="CAJOBA010106001">
    <property type="protein sequence ID" value="CAF4537399.1"/>
    <property type="molecule type" value="Genomic_DNA"/>
</dbReference>
<evidence type="ECO:0000313" key="2">
    <source>
        <dbReference type="EMBL" id="CAF1668237.1"/>
    </source>
</evidence>
<evidence type="ECO:0000313" key="3">
    <source>
        <dbReference type="EMBL" id="CAF4537399.1"/>
    </source>
</evidence>
<proteinExistence type="predicted"/>